<dbReference type="AlphaFoldDB" id="A0A1G9EZX2"/>
<dbReference type="OrthoDB" id="5190732at2"/>
<gene>
    <name evidence="1" type="ORF">SAMN04487820_11394</name>
</gene>
<dbReference type="Proteomes" id="UP000199213">
    <property type="component" value="Unassembled WGS sequence"/>
</dbReference>
<reference evidence="2" key="1">
    <citation type="submission" date="2016-10" db="EMBL/GenBank/DDBJ databases">
        <authorList>
            <person name="Varghese N."/>
            <person name="Submissions S."/>
        </authorList>
    </citation>
    <scope>NUCLEOTIDE SEQUENCE [LARGE SCALE GENOMIC DNA]</scope>
    <source>
        <strain evidence="2">DSM 45460</strain>
    </source>
</reference>
<evidence type="ECO:0000313" key="2">
    <source>
        <dbReference type="Proteomes" id="UP000199213"/>
    </source>
</evidence>
<accession>A0A1G9EZX2</accession>
<sequence>MTKRTTSTPPWSVIAHDTDRLKQAVHELHTGHDVSSAQELSHELLRTVTLIGDRLAVLLDGLAKRHENPGVPEQRPVHLALDQAAAAAEDLGECARRAARTLEDEH</sequence>
<proteinExistence type="predicted"/>
<name>A0A1G9EZX2_ACTMZ</name>
<protein>
    <submittedName>
        <fullName evidence="1">Uncharacterized protein</fullName>
    </submittedName>
</protein>
<keyword evidence="2" id="KW-1185">Reference proteome</keyword>
<dbReference type="EMBL" id="FNFM01000013">
    <property type="protein sequence ID" value="SDK81555.1"/>
    <property type="molecule type" value="Genomic_DNA"/>
</dbReference>
<dbReference type="RefSeq" id="WP_092631807.1">
    <property type="nucleotide sequence ID" value="NZ_FNFM01000013.1"/>
</dbReference>
<organism evidence="1 2">
    <name type="scientific">Actinopolyspora mzabensis</name>
    <dbReference type="NCBI Taxonomy" id="995066"/>
    <lineage>
        <taxon>Bacteria</taxon>
        <taxon>Bacillati</taxon>
        <taxon>Actinomycetota</taxon>
        <taxon>Actinomycetes</taxon>
        <taxon>Actinopolysporales</taxon>
        <taxon>Actinopolysporaceae</taxon>
        <taxon>Actinopolyspora</taxon>
    </lineage>
</organism>
<evidence type="ECO:0000313" key="1">
    <source>
        <dbReference type="EMBL" id="SDK81555.1"/>
    </source>
</evidence>